<sequence length="301" mass="35276">MAKEIKGKYVPVRSDAEDEIHIICMSQLEEYPEYLTKLDDIVGGYESRFVSERYKNLNLDSVRQRKNGNLINIEHHSSIDADLMRRDYEYCISTHAATKRYVEPFIFYTGDLPIKEVDFANDLMFFNPKWIKSKERCGSIRLNNLKYKIEKQEKCSAFEILDLIWLPKYQNDINFVDTILECVKLYKHVIGDEWVLYVAKKCLRLWVGRHVEDEEQLIEAVGGLDMSALELRPFEEQFANVLLANKLDQAEKRGKEQGKEQGIEQGEENIILKLLKKNSPEEISAQYDIPLEKIRKIEESK</sequence>
<dbReference type="EMBL" id="FMXB01000014">
    <property type="protein sequence ID" value="SDA62676.1"/>
    <property type="molecule type" value="Genomic_DNA"/>
</dbReference>
<protein>
    <recommendedName>
        <fullName evidence="3">Transposase</fullName>
    </recommendedName>
</protein>
<evidence type="ECO:0000313" key="1">
    <source>
        <dbReference type="EMBL" id="SDA62676.1"/>
    </source>
</evidence>
<organism evidence="1 2">
    <name type="scientific">Methanobrevibacter millerae</name>
    <dbReference type="NCBI Taxonomy" id="230361"/>
    <lineage>
        <taxon>Archaea</taxon>
        <taxon>Methanobacteriati</taxon>
        <taxon>Methanobacteriota</taxon>
        <taxon>Methanomada group</taxon>
        <taxon>Methanobacteria</taxon>
        <taxon>Methanobacteriales</taxon>
        <taxon>Methanobacteriaceae</taxon>
        <taxon>Methanobrevibacter</taxon>
    </lineage>
</organism>
<accession>A0A1G5WYD1</accession>
<proteinExistence type="predicted"/>
<evidence type="ECO:0008006" key="3">
    <source>
        <dbReference type="Google" id="ProtNLM"/>
    </source>
</evidence>
<dbReference type="OrthoDB" id="79254at2157"/>
<reference evidence="1 2" key="1">
    <citation type="submission" date="2016-10" db="EMBL/GenBank/DDBJ databases">
        <authorList>
            <person name="Varghese N."/>
            <person name="Submissions S."/>
        </authorList>
    </citation>
    <scope>NUCLEOTIDE SEQUENCE [LARGE SCALE GENOMIC DNA]</scope>
    <source>
        <strain evidence="1 2">DSM 16643</strain>
    </source>
</reference>
<dbReference type="AlphaFoldDB" id="A0A1G5WYD1"/>
<evidence type="ECO:0000313" key="2">
    <source>
        <dbReference type="Proteomes" id="UP000323439"/>
    </source>
</evidence>
<dbReference type="Proteomes" id="UP000323439">
    <property type="component" value="Unassembled WGS sequence"/>
</dbReference>
<gene>
    <name evidence="1" type="ORF">SAMN02910315_01772</name>
</gene>
<keyword evidence="2" id="KW-1185">Reference proteome</keyword>
<dbReference type="RefSeq" id="WP_149732295.1">
    <property type="nucleotide sequence ID" value="NZ_FMXB01000014.1"/>
</dbReference>
<name>A0A1G5WYD1_9EURY</name>